<keyword evidence="6" id="KW-1185">Reference proteome</keyword>
<protein>
    <submittedName>
        <fullName evidence="5">GntR family transcriptional regulator</fullName>
    </submittedName>
</protein>
<gene>
    <name evidence="5" type="ORF">GCM10011514_27800</name>
</gene>
<dbReference type="PANTHER" id="PTHR38445">
    <property type="entry name" value="HTH-TYPE TRANSCRIPTIONAL REPRESSOR YTRA"/>
    <property type="match status" value="1"/>
</dbReference>
<evidence type="ECO:0000256" key="3">
    <source>
        <dbReference type="ARBA" id="ARBA00023163"/>
    </source>
</evidence>
<proteinExistence type="predicted"/>
<dbReference type="Proteomes" id="UP000609064">
    <property type="component" value="Unassembled WGS sequence"/>
</dbReference>
<dbReference type="InterPro" id="IPR036388">
    <property type="entry name" value="WH-like_DNA-bd_sf"/>
</dbReference>
<dbReference type="Gene3D" id="1.10.287.100">
    <property type="match status" value="1"/>
</dbReference>
<sequence>MDFRDKQAIYLQIGEYIFEQILLKKYPMGEKIPSIRDLAVALEVNPNTVQRTYDFLQQKEIIQMKRGIGYFVADDAEDKILRFRREQFIETELPNVFRNLHLLKIDFEDLKAQYQQYIQDNFNTNI</sequence>
<dbReference type="AlphaFoldDB" id="A0A916YUP5"/>
<evidence type="ECO:0000256" key="1">
    <source>
        <dbReference type="ARBA" id="ARBA00023015"/>
    </source>
</evidence>
<dbReference type="CDD" id="cd07377">
    <property type="entry name" value="WHTH_GntR"/>
    <property type="match status" value="1"/>
</dbReference>
<dbReference type="SUPFAM" id="SSF46785">
    <property type="entry name" value="Winged helix' DNA-binding domain"/>
    <property type="match status" value="1"/>
</dbReference>
<dbReference type="InterPro" id="IPR000524">
    <property type="entry name" value="Tscrpt_reg_HTH_GntR"/>
</dbReference>
<organism evidence="5 6">
    <name type="scientific">Emticicia aquatilis</name>
    <dbReference type="NCBI Taxonomy" id="1537369"/>
    <lineage>
        <taxon>Bacteria</taxon>
        <taxon>Pseudomonadati</taxon>
        <taxon>Bacteroidota</taxon>
        <taxon>Cytophagia</taxon>
        <taxon>Cytophagales</taxon>
        <taxon>Leadbetterellaceae</taxon>
        <taxon>Emticicia</taxon>
    </lineage>
</organism>
<dbReference type="InterPro" id="IPR036390">
    <property type="entry name" value="WH_DNA-bd_sf"/>
</dbReference>
<keyword evidence="3" id="KW-0804">Transcription</keyword>
<dbReference type="GO" id="GO:0003677">
    <property type="term" value="F:DNA binding"/>
    <property type="evidence" value="ECO:0007669"/>
    <property type="project" value="UniProtKB-KW"/>
</dbReference>
<reference evidence="5" key="2">
    <citation type="submission" date="2020-09" db="EMBL/GenBank/DDBJ databases">
        <authorList>
            <person name="Sun Q."/>
            <person name="Zhou Y."/>
        </authorList>
    </citation>
    <scope>NUCLEOTIDE SEQUENCE</scope>
    <source>
        <strain evidence="5">CGMCC 1.15958</strain>
    </source>
</reference>
<accession>A0A916YUP5</accession>
<dbReference type="SMART" id="SM00345">
    <property type="entry name" value="HTH_GNTR"/>
    <property type="match status" value="1"/>
</dbReference>
<dbReference type="Pfam" id="PF00392">
    <property type="entry name" value="GntR"/>
    <property type="match status" value="1"/>
</dbReference>
<evidence type="ECO:0000313" key="6">
    <source>
        <dbReference type="Proteomes" id="UP000609064"/>
    </source>
</evidence>
<evidence type="ECO:0000313" key="5">
    <source>
        <dbReference type="EMBL" id="GGD62146.1"/>
    </source>
</evidence>
<dbReference type="Gene3D" id="1.10.10.10">
    <property type="entry name" value="Winged helix-like DNA-binding domain superfamily/Winged helix DNA-binding domain"/>
    <property type="match status" value="1"/>
</dbReference>
<evidence type="ECO:0000259" key="4">
    <source>
        <dbReference type="PROSITE" id="PS50949"/>
    </source>
</evidence>
<name>A0A916YUP5_9BACT</name>
<evidence type="ECO:0000256" key="2">
    <source>
        <dbReference type="ARBA" id="ARBA00023125"/>
    </source>
</evidence>
<feature type="domain" description="HTH gntR-type" evidence="4">
    <location>
        <begin position="7"/>
        <end position="75"/>
    </location>
</feature>
<dbReference type="GO" id="GO:0003700">
    <property type="term" value="F:DNA-binding transcription factor activity"/>
    <property type="evidence" value="ECO:0007669"/>
    <property type="project" value="InterPro"/>
</dbReference>
<dbReference type="PROSITE" id="PS50949">
    <property type="entry name" value="HTH_GNTR"/>
    <property type="match status" value="1"/>
</dbReference>
<dbReference type="EMBL" id="BMKK01000005">
    <property type="protein sequence ID" value="GGD62146.1"/>
    <property type="molecule type" value="Genomic_DNA"/>
</dbReference>
<dbReference type="PANTHER" id="PTHR38445:SF10">
    <property type="entry name" value="GNTR-FAMILY TRANSCRIPTIONAL REGULATOR"/>
    <property type="match status" value="1"/>
</dbReference>
<keyword evidence="2" id="KW-0238">DNA-binding</keyword>
<reference evidence="5" key="1">
    <citation type="journal article" date="2014" name="Int. J. Syst. Evol. Microbiol.">
        <title>Complete genome sequence of Corynebacterium casei LMG S-19264T (=DSM 44701T), isolated from a smear-ripened cheese.</title>
        <authorList>
            <consortium name="US DOE Joint Genome Institute (JGI-PGF)"/>
            <person name="Walter F."/>
            <person name="Albersmeier A."/>
            <person name="Kalinowski J."/>
            <person name="Ruckert C."/>
        </authorList>
    </citation>
    <scope>NUCLEOTIDE SEQUENCE</scope>
    <source>
        <strain evidence="5">CGMCC 1.15958</strain>
    </source>
</reference>
<comment type="caution">
    <text evidence="5">The sequence shown here is derived from an EMBL/GenBank/DDBJ whole genome shotgun (WGS) entry which is preliminary data.</text>
</comment>
<keyword evidence="1" id="KW-0805">Transcription regulation</keyword>
<dbReference type="RefSeq" id="WP_188766712.1">
    <property type="nucleotide sequence ID" value="NZ_BMKK01000005.1"/>
</dbReference>